<name>A0AAX3M8V9_FUSNU</name>
<comment type="similarity">
    <text evidence="1">Belongs to the transferase hexapeptide repeat family.</text>
</comment>
<keyword evidence="2" id="KW-0808">Transferase</keyword>
<dbReference type="InterPro" id="IPR001451">
    <property type="entry name" value="Hexapep"/>
</dbReference>
<dbReference type="AlphaFoldDB" id="A0AAX3M8V9"/>
<dbReference type="Gene3D" id="2.160.10.10">
    <property type="entry name" value="Hexapeptide repeat proteins"/>
    <property type="match status" value="1"/>
</dbReference>
<dbReference type="SUPFAM" id="SSF51161">
    <property type="entry name" value="Trimeric LpxA-like enzymes"/>
    <property type="match status" value="1"/>
</dbReference>
<dbReference type="Pfam" id="PF00132">
    <property type="entry name" value="Hexapep"/>
    <property type="match status" value="1"/>
</dbReference>
<evidence type="ECO:0000256" key="2">
    <source>
        <dbReference type="ARBA" id="ARBA00022679"/>
    </source>
</evidence>
<dbReference type="RefSeq" id="WP_273832976.1">
    <property type="nucleotide sequence ID" value="NZ_CP117525.1"/>
</dbReference>
<dbReference type="CDD" id="cd03357">
    <property type="entry name" value="LbH_MAT_GAT"/>
    <property type="match status" value="1"/>
</dbReference>
<gene>
    <name evidence="4" type="ORF">PSR69_06720</name>
</gene>
<accession>A0AAX3M8V9</accession>
<keyword evidence="3" id="KW-0677">Repeat</keyword>
<sequence length="187" mass="20765">MKNLLERITEVNEILEGDKLFEEIHIIKEENEKLVCELNSGYKTNDERLEYLEKITGKEIDKSVTISLPFQTDFGKHITFGKNIFINKEVILTDLGGITIEDNVLFGSRVSLLTVNHIIDPVKRRGLTTGKIHIKRNAWLGANVTVLAGVTIGENSIVAANSVVTKDVPDNVIVAGSPAKVIKEIKM</sequence>
<dbReference type="GO" id="GO:0008374">
    <property type="term" value="F:O-acyltransferase activity"/>
    <property type="evidence" value="ECO:0007669"/>
    <property type="project" value="TreeGrafter"/>
</dbReference>
<proteinExistence type="inferred from homology"/>
<dbReference type="Proteomes" id="UP001214996">
    <property type="component" value="Chromosome"/>
</dbReference>
<evidence type="ECO:0000313" key="5">
    <source>
        <dbReference type="Proteomes" id="UP001214996"/>
    </source>
</evidence>
<dbReference type="Pfam" id="PF14602">
    <property type="entry name" value="Hexapep_2"/>
    <property type="match status" value="1"/>
</dbReference>
<organism evidence="4 5">
    <name type="scientific">Fusobacterium nucleatum</name>
    <dbReference type="NCBI Taxonomy" id="851"/>
    <lineage>
        <taxon>Bacteria</taxon>
        <taxon>Fusobacteriati</taxon>
        <taxon>Fusobacteriota</taxon>
        <taxon>Fusobacteriia</taxon>
        <taxon>Fusobacteriales</taxon>
        <taxon>Fusobacteriaceae</taxon>
        <taxon>Fusobacterium</taxon>
    </lineage>
</organism>
<protein>
    <submittedName>
        <fullName evidence="4">Sugar O-acetyltransferase</fullName>
    </submittedName>
</protein>
<evidence type="ECO:0000256" key="1">
    <source>
        <dbReference type="ARBA" id="ARBA00007274"/>
    </source>
</evidence>
<evidence type="ECO:0000256" key="3">
    <source>
        <dbReference type="ARBA" id="ARBA00022737"/>
    </source>
</evidence>
<reference evidence="4" key="1">
    <citation type="submission" date="2023-02" db="EMBL/GenBank/DDBJ databases">
        <title>Pan-genomic study of Fusobacterium nucleatum reveals the distribution of pathogenic genes and functional clusters at subspecies and strain levels.</title>
        <authorList>
            <person name="Feng Q."/>
            <person name="Sun T."/>
        </authorList>
    </citation>
    <scope>NUCLEOTIDE SEQUENCE</scope>
    <source>
        <strain evidence="4">FNV</strain>
    </source>
</reference>
<dbReference type="PROSITE" id="PS00101">
    <property type="entry name" value="HEXAPEP_TRANSFERASES"/>
    <property type="match status" value="1"/>
</dbReference>
<dbReference type="PANTHER" id="PTHR23416">
    <property type="entry name" value="SIALIC ACID SYNTHASE-RELATED"/>
    <property type="match status" value="1"/>
</dbReference>
<evidence type="ECO:0000313" key="4">
    <source>
        <dbReference type="EMBL" id="WDA43367.1"/>
    </source>
</evidence>
<dbReference type="PANTHER" id="PTHR23416:SF23">
    <property type="entry name" value="ACETYLTRANSFERASE C18B11.09C-RELATED"/>
    <property type="match status" value="1"/>
</dbReference>
<dbReference type="EMBL" id="CP117525">
    <property type="protein sequence ID" value="WDA43367.1"/>
    <property type="molecule type" value="Genomic_DNA"/>
</dbReference>
<dbReference type="InterPro" id="IPR018357">
    <property type="entry name" value="Hexapep_transf_CS"/>
</dbReference>
<dbReference type="InterPro" id="IPR011004">
    <property type="entry name" value="Trimer_LpxA-like_sf"/>
</dbReference>
<dbReference type="InterPro" id="IPR051159">
    <property type="entry name" value="Hexapeptide_acetyltransf"/>
</dbReference>